<dbReference type="EMBL" id="MLJW01004166">
    <property type="protein sequence ID" value="OIQ70509.1"/>
    <property type="molecule type" value="Genomic_DNA"/>
</dbReference>
<name>A0A1J5Q3R1_9ZZZZ</name>
<dbReference type="AlphaFoldDB" id="A0A1J5Q3R1"/>
<comment type="caution">
    <text evidence="1">The sequence shown here is derived from an EMBL/GenBank/DDBJ whole genome shotgun (WGS) entry which is preliminary data.</text>
</comment>
<protein>
    <submittedName>
        <fullName evidence="1">Uncharacterized protein</fullName>
    </submittedName>
</protein>
<proteinExistence type="predicted"/>
<organism evidence="1">
    <name type="scientific">mine drainage metagenome</name>
    <dbReference type="NCBI Taxonomy" id="410659"/>
    <lineage>
        <taxon>unclassified sequences</taxon>
        <taxon>metagenomes</taxon>
        <taxon>ecological metagenomes</taxon>
    </lineage>
</organism>
<evidence type="ECO:0000313" key="1">
    <source>
        <dbReference type="EMBL" id="OIQ70509.1"/>
    </source>
</evidence>
<gene>
    <name evidence="1" type="ORF">GALL_478770</name>
</gene>
<sequence>MTDLGVLIFLPLQQAKNKEKRIDAALFLACFRSAKNLGKMVIELIFHTAFIALTLWKVDNNFIISESIFGKG</sequence>
<reference evidence="1" key="1">
    <citation type="submission" date="2016-10" db="EMBL/GenBank/DDBJ databases">
        <title>Sequence of Gallionella enrichment culture.</title>
        <authorList>
            <person name="Poehlein A."/>
            <person name="Muehling M."/>
            <person name="Daniel R."/>
        </authorList>
    </citation>
    <scope>NUCLEOTIDE SEQUENCE</scope>
</reference>
<accession>A0A1J5Q3R1</accession>